<dbReference type="OrthoDB" id="3533156at2"/>
<feature type="domain" description="N-acetyltransferase" evidence="1">
    <location>
        <begin position="6"/>
        <end position="171"/>
    </location>
</feature>
<dbReference type="EMBL" id="CP023563">
    <property type="protein sequence ID" value="ATG53102.1"/>
    <property type="molecule type" value="Genomic_DNA"/>
</dbReference>
<protein>
    <submittedName>
        <fullName evidence="2">GNAT family N-acetyltransferase</fullName>
    </submittedName>
</protein>
<dbReference type="InterPro" id="IPR051531">
    <property type="entry name" value="N-acetyltransferase"/>
</dbReference>
<dbReference type="PANTHER" id="PTHR43792:SF1">
    <property type="entry name" value="N-ACETYLTRANSFERASE DOMAIN-CONTAINING PROTEIN"/>
    <property type="match status" value="1"/>
</dbReference>
<dbReference type="GO" id="GO:0016747">
    <property type="term" value="F:acyltransferase activity, transferring groups other than amino-acyl groups"/>
    <property type="evidence" value="ECO:0007669"/>
    <property type="project" value="InterPro"/>
</dbReference>
<reference evidence="3" key="1">
    <citation type="submission" date="2017-09" db="EMBL/GenBank/DDBJ databases">
        <title>Brachybacterium sp. VM2412.</title>
        <authorList>
            <person name="Tak E.J."/>
            <person name="Bae J.-W."/>
        </authorList>
    </citation>
    <scope>NUCLEOTIDE SEQUENCE [LARGE SCALE GENOMIC DNA]</scope>
    <source>
        <strain evidence="3">VM2412</strain>
    </source>
</reference>
<dbReference type="SUPFAM" id="SSF55729">
    <property type="entry name" value="Acyl-CoA N-acyltransferases (Nat)"/>
    <property type="match status" value="1"/>
</dbReference>
<keyword evidence="3" id="KW-1185">Reference proteome</keyword>
<dbReference type="KEGG" id="brz:CFK38_04215"/>
<gene>
    <name evidence="2" type="ORF">CFK38_04215</name>
</gene>
<dbReference type="Pfam" id="PF13302">
    <property type="entry name" value="Acetyltransf_3"/>
    <property type="match status" value="1"/>
</dbReference>
<name>A0A291GSQ3_9MICO</name>
<dbReference type="InterPro" id="IPR016181">
    <property type="entry name" value="Acyl_CoA_acyltransferase"/>
</dbReference>
<dbReference type="Gene3D" id="3.40.630.30">
    <property type="match status" value="1"/>
</dbReference>
<evidence type="ECO:0000259" key="1">
    <source>
        <dbReference type="PROSITE" id="PS51186"/>
    </source>
</evidence>
<evidence type="ECO:0000313" key="2">
    <source>
        <dbReference type="EMBL" id="ATG53102.1"/>
    </source>
</evidence>
<dbReference type="AlphaFoldDB" id="A0A291GSQ3"/>
<dbReference type="PROSITE" id="PS51186">
    <property type="entry name" value="GNAT"/>
    <property type="match status" value="1"/>
</dbReference>
<proteinExistence type="predicted"/>
<sequence length="175" mass="18926">MCGGRVLLRPFETTDVPAAHAVYGDEEVMRYVGEGGAVPPEETARMIAGYRRHQREHGFACWAVVDRSSGELVGDAGLEVTERGIELGYTLARVAWGRGLATEAARRCVGAAFGPLELPRLVALVDVENPASARVLEKIGFIRLGRDVAFGRPHHAFELTPDHFATSRTDPSATS</sequence>
<dbReference type="InterPro" id="IPR000182">
    <property type="entry name" value="GNAT_dom"/>
</dbReference>
<evidence type="ECO:0000313" key="3">
    <source>
        <dbReference type="Proteomes" id="UP000218165"/>
    </source>
</evidence>
<dbReference type="PANTHER" id="PTHR43792">
    <property type="entry name" value="GNAT FAMILY, PUTATIVE (AFU_ORTHOLOGUE AFUA_3G00765)-RELATED-RELATED"/>
    <property type="match status" value="1"/>
</dbReference>
<dbReference type="Proteomes" id="UP000218165">
    <property type="component" value="Chromosome"/>
</dbReference>
<keyword evidence="2" id="KW-0808">Transferase</keyword>
<organism evidence="2 3">
    <name type="scientific">Brachybacterium vulturis</name>
    <dbReference type="NCBI Taxonomy" id="2017484"/>
    <lineage>
        <taxon>Bacteria</taxon>
        <taxon>Bacillati</taxon>
        <taxon>Actinomycetota</taxon>
        <taxon>Actinomycetes</taxon>
        <taxon>Micrococcales</taxon>
        <taxon>Dermabacteraceae</taxon>
        <taxon>Brachybacterium</taxon>
    </lineage>
</organism>
<accession>A0A291GSQ3</accession>